<accession>A0A8J3NB58</accession>
<protein>
    <submittedName>
        <fullName evidence="1">Uncharacterized protein</fullName>
    </submittedName>
</protein>
<dbReference type="Proteomes" id="UP000597444">
    <property type="component" value="Unassembled WGS sequence"/>
</dbReference>
<proteinExistence type="predicted"/>
<dbReference type="EMBL" id="BNJK01000004">
    <property type="protein sequence ID" value="GHP01133.1"/>
    <property type="molecule type" value="Genomic_DNA"/>
</dbReference>
<organism evidence="1 2">
    <name type="scientific">Reticulibacter mediterranei</name>
    <dbReference type="NCBI Taxonomy" id="2778369"/>
    <lineage>
        <taxon>Bacteria</taxon>
        <taxon>Bacillati</taxon>
        <taxon>Chloroflexota</taxon>
        <taxon>Ktedonobacteria</taxon>
        <taxon>Ktedonobacterales</taxon>
        <taxon>Reticulibacteraceae</taxon>
        <taxon>Reticulibacter</taxon>
    </lineage>
</organism>
<sequence>MRLIRQGDRFVAQFSFVWEVSTLAEREEGWVPLFLPGHLEEPIGVIHSHTHEVRLADRQIVVLGTTRLPESLQ</sequence>
<reference evidence="1" key="1">
    <citation type="submission" date="2020-10" db="EMBL/GenBank/DDBJ databases">
        <title>Taxonomic study of unclassified bacteria belonging to the class Ktedonobacteria.</title>
        <authorList>
            <person name="Yabe S."/>
            <person name="Wang C.M."/>
            <person name="Zheng Y."/>
            <person name="Sakai Y."/>
            <person name="Cavaletti L."/>
            <person name="Monciardini P."/>
            <person name="Donadio S."/>
        </authorList>
    </citation>
    <scope>NUCLEOTIDE SEQUENCE</scope>
    <source>
        <strain evidence="1">ID150040</strain>
    </source>
</reference>
<keyword evidence="2" id="KW-1185">Reference proteome</keyword>
<dbReference type="AlphaFoldDB" id="A0A8J3NB58"/>
<evidence type="ECO:0000313" key="2">
    <source>
        <dbReference type="Proteomes" id="UP000597444"/>
    </source>
</evidence>
<comment type="caution">
    <text evidence="1">The sequence shown here is derived from an EMBL/GenBank/DDBJ whole genome shotgun (WGS) entry which is preliminary data.</text>
</comment>
<gene>
    <name evidence="1" type="ORF">KSF_111800</name>
</gene>
<evidence type="ECO:0000313" key="1">
    <source>
        <dbReference type="EMBL" id="GHP01133.1"/>
    </source>
</evidence>
<name>A0A8J3NB58_9CHLR</name>